<evidence type="ECO:0000256" key="3">
    <source>
        <dbReference type="ARBA" id="ARBA00023004"/>
    </source>
</evidence>
<feature type="compositionally biased region" description="Polar residues" evidence="4">
    <location>
        <begin position="1"/>
        <end position="18"/>
    </location>
</feature>
<dbReference type="SUPFAM" id="SSF46458">
    <property type="entry name" value="Globin-like"/>
    <property type="match status" value="1"/>
</dbReference>
<dbReference type="InterPro" id="IPR009050">
    <property type="entry name" value="Globin-like_sf"/>
</dbReference>
<accession>A0AAY4ED60</accession>
<feature type="region of interest" description="Disordered" evidence="4">
    <location>
        <begin position="656"/>
        <end position="690"/>
    </location>
</feature>
<dbReference type="InterPro" id="IPR054094">
    <property type="entry name" value="Androglobin_IV"/>
</dbReference>
<protein>
    <recommendedName>
        <fullName evidence="5">Globin domain-containing protein</fullName>
    </recommendedName>
</protein>
<evidence type="ECO:0000256" key="1">
    <source>
        <dbReference type="ARBA" id="ARBA00022617"/>
    </source>
</evidence>
<feature type="domain" description="Globin" evidence="5">
    <location>
        <begin position="191"/>
        <end position="378"/>
    </location>
</feature>
<evidence type="ECO:0000313" key="7">
    <source>
        <dbReference type="Proteomes" id="UP000694580"/>
    </source>
</evidence>
<keyword evidence="2" id="KW-0479">Metal-binding</keyword>
<proteinExistence type="predicted"/>
<evidence type="ECO:0000259" key="5">
    <source>
        <dbReference type="PROSITE" id="PS52042"/>
    </source>
</evidence>
<feature type="region of interest" description="Disordered" evidence="4">
    <location>
        <begin position="1"/>
        <end position="39"/>
    </location>
</feature>
<dbReference type="InterPro" id="IPR012292">
    <property type="entry name" value="Globin/Proto"/>
</dbReference>
<reference evidence="6" key="2">
    <citation type="submission" date="2025-08" db="UniProtKB">
        <authorList>
            <consortium name="Ensembl"/>
        </authorList>
    </citation>
    <scope>IDENTIFICATION</scope>
</reference>
<feature type="compositionally biased region" description="Basic and acidic residues" evidence="4">
    <location>
        <begin position="758"/>
        <end position="773"/>
    </location>
</feature>
<sequence length="918" mass="104001">MEGTNNDLIPKFQSQQHTDPPEVTAEDREKDTSSADEYSQVVKEINPPVSDDEKTFLQETWVPINHFNQCFQTLLIFHQPSIYTQHSQKAQQKSAEDSESFFLFVDSLLPSEILLSFSALVHLGESSEQKKEASLCSGILTVQPFIWKSLRSQLPMLSIQTSACNAAKLQLLPGRHVVSIQMRAVFGFHLHLYSNTAFIFGDEDTVMSQLSKESVRFVAQAMSIVKLLGQAISCFSDEHELPSATRALTDAHFPPETQHIAAREHFKVFFDAVCVMFCAALGRQLTPEELSSVQALTVNSLLHTQTQTPQPGPEEELCVPVLLQDNEKDFLASELLNAARAGSEESLDAAKMLQNIWLSVEPDLEKHAVSMLRYMFNAAPIALDLYTCSMDEDSRMSFSDHSVILPDLFNSWMLLYREVFSIPKAMLLAVRVYSPIPCVLHVINNDTGEEVPQIFHRVEPHVYTPNKNGYTFLAEGHRGDVALPGGRWRMRLIGSCEPLPQPIREMALSNFGIKELKDYFIPYDKNIVCRSSVRVSADVVCSVQFQTSNPKVNFQLTILDHNCPVASSTGKGHTLIPLFTFRADPENQKEENVEQPGKDTQPSPCTHKYLLQVEVLNGSWVVSEADATFFQTLRDAEKKKIIVGGSKQEEVVTPNITEKSSREKQRCATPKISKTKDKDKAASKSGQTTEALDVNKPHWILRVVCEQADSECVSVSRDTERQEKIRAEKLAWENAEPGRAAKALQSRLQFINKHSRGLTRDGPADGAETRETVESSELPVSPSDNELHNSLHITLDYTPFIRHYRTHVHLKDDWIEEEQRLENLERIQAFRLQRDAVLEHRRQEQLSRKDLIRRQLEQYDNMQVSLSEQRQKILQVRELFRARLIEEVAATEAIQQVELDRTVPQTLPITHKSGNKKK</sequence>
<dbReference type="Pfam" id="PF22069">
    <property type="entry name" value="Androglobin_IV"/>
    <property type="match status" value="1"/>
</dbReference>
<dbReference type="PROSITE" id="PS52042">
    <property type="entry name" value="GLOBIN_CP_ADGB"/>
    <property type="match status" value="1"/>
</dbReference>
<organism evidence="6 7">
    <name type="scientific">Denticeps clupeoides</name>
    <name type="common">denticle herring</name>
    <dbReference type="NCBI Taxonomy" id="299321"/>
    <lineage>
        <taxon>Eukaryota</taxon>
        <taxon>Metazoa</taxon>
        <taxon>Chordata</taxon>
        <taxon>Craniata</taxon>
        <taxon>Vertebrata</taxon>
        <taxon>Euteleostomi</taxon>
        <taxon>Actinopterygii</taxon>
        <taxon>Neopterygii</taxon>
        <taxon>Teleostei</taxon>
        <taxon>Clupei</taxon>
        <taxon>Clupeiformes</taxon>
        <taxon>Denticipitoidei</taxon>
        <taxon>Denticipitidae</taxon>
        <taxon>Denticeps</taxon>
    </lineage>
</organism>
<dbReference type="PANTHER" id="PTHR46298">
    <property type="entry name" value="ANDROGLOBIN"/>
    <property type="match status" value="1"/>
</dbReference>
<keyword evidence="1" id="KW-0349">Heme</keyword>
<dbReference type="GeneTree" id="ENSGT00390000014904"/>
<dbReference type="Proteomes" id="UP000694580">
    <property type="component" value="Chromosome 14"/>
</dbReference>
<dbReference type="AlphaFoldDB" id="A0AAY4ED60"/>
<gene>
    <name evidence="6" type="primary">ADGB</name>
</gene>
<dbReference type="InterPro" id="IPR054095">
    <property type="entry name" value="Androglobin_V"/>
</dbReference>
<evidence type="ECO:0000313" key="6">
    <source>
        <dbReference type="Ensembl" id="ENSDCDP00010055498.1"/>
    </source>
</evidence>
<keyword evidence="7" id="KW-1185">Reference proteome</keyword>
<dbReference type="Ensembl" id="ENSDCDT00010066098.1">
    <property type="protein sequence ID" value="ENSDCDP00010055498.1"/>
    <property type="gene ID" value="ENSDCDG00010031827.1"/>
</dbReference>
<feature type="region of interest" description="Disordered" evidence="4">
    <location>
        <begin position="755"/>
        <end position="785"/>
    </location>
</feature>
<dbReference type="GO" id="GO:0019825">
    <property type="term" value="F:oxygen binding"/>
    <property type="evidence" value="ECO:0007669"/>
    <property type="project" value="InterPro"/>
</dbReference>
<evidence type="ECO:0000256" key="2">
    <source>
        <dbReference type="ARBA" id="ARBA00022723"/>
    </source>
</evidence>
<dbReference type="InterPro" id="IPR053033">
    <property type="entry name" value="Androglobin-like"/>
</dbReference>
<dbReference type="Pfam" id="PF22070">
    <property type="entry name" value="Androglobin_V"/>
    <property type="match status" value="2"/>
</dbReference>
<evidence type="ECO:0000256" key="4">
    <source>
        <dbReference type="SAM" id="MobiDB-lite"/>
    </source>
</evidence>
<dbReference type="InterPro" id="IPR057249">
    <property type="entry name" value="Globin_CP_ADGB"/>
</dbReference>
<name>A0AAY4ED60_9TELE</name>
<dbReference type="CDD" id="cd22307">
    <property type="entry name" value="Adgb_C_mid-like"/>
    <property type="match status" value="1"/>
</dbReference>
<dbReference type="Gene3D" id="1.10.490.10">
    <property type="entry name" value="Globins"/>
    <property type="match status" value="1"/>
</dbReference>
<reference evidence="6 7" key="1">
    <citation type="submission" date="2020-06" db="EMBL/GenBank/DDBJ databases">
        <authorList>
            <consortium name="Wellcome Sanger Institute Data Sharing"/>
        </authorList>
    </citation>
    <scope>NUCLEOTIDE SEQUENCE [LARGE SCALE GENOMIC DNA]</scope>
</reference>
<keyword evidence="3" id="KW-0408">Iron</keyword>
<dbReference type="GO" id="GO:0020037">
    <property type="term" value="F:heme binding"/>
    <property type="evidence" value="ECO:0007669"/>
    <property type="project" value="InterPro"/>
</dbReference>
<dbReference type="InterPro" id="IPR054093">
    <property type="entry name" value="Androglobin_II"/>
</dbReference>
<dbReference type="Pfam" id="PF22068">
    <property type="entry name" value="Androglobin_II"/>
    <property type="match status" value="1"/>
</dbReference>
<reference evidence="6" key="3">
    <citation type="submission" date="2025-09" db="UniProtKB">
        <authorList>
            <consortium name="Ensembl"/>
        </authorList>
    </citation>
    <scope>IDENTIFICATION</scope>
</reference>
<dbReference type="GO" id="GO:0046872">
    <property type="term" value="F:metal ion binding"/>
    <property type="evidence" value="ECO:0007669"/>
    <property type="project" value="UniProtKB-KW"/>
</dbReference>
<dbReference type="PANTHER" id="PTHR46298:SF1">
    <property type="entry name" value="ANDROGLOBIN"/>
    <property type="match status" value="1"/>
</dbReference>